<evidence type="ECO:0000313" key="2">
    <source>
        <dbReference type="Proteomes" id="UP000305401"/>
    </source>
</evidence>
<gene>
    <name evidence="1" type="ORF">E5990_09005</name>
</gene>
<proteinExistence type="predicted"/>
<name>A0AC61S418_9BACT</name>
<organism evidence="1 2">
    <name type="scientific">Muribaculum caecicola</name>
    <dbReference type="NCBI Taxonomy" id="3038144"/>
    <lineage>
        <taxon>Bacteria</taxon>
        <taxon>Pseudomonadati</taxon>
        <taxon>Bacteroidota</taxon>
        <taxon>Bacteroidia</taxon>
        <taxon>Bacteroidales</taxon>
        <taxon>Muribaculaceae</taxon>
        <taxon>Muribaculum</taxon>
    </lineage>
</organism>
<feature type="non-terminal residue" evidence="1">
    <location>
        <position position="1"/>
    </location>
</feature>
<dbReference type="Proteomes" id="UP000305401">
    <property type="component" value="Unassembled WGS sequence"/>
</dbReference>
<keyword evidence="2" id="KW-1185">Reference proteome</keyword>
<dbReference type="EMBL" id="SSTG01000134">
    <property type="protein sequence ID" value="THG45382.1"/>
    <property type="molecule type" value="Genomic_DNA"/>
</dbReference>
<sequence length="674" mass="75398">SASADAELEIIKSFTLYRNVVKELGLNTKYVIRKNILKRIEAFGDTPLRLTAPAEMADTLNGHLHFKVRMNKDGETSVKVYNVLNKKVFETDDKKLPATFKTPYGDFKLETTPEYKADKNLAMSIWFFGYDVAAENLQKEVRCFTPSKKADIITVSYLATNVVAGKRIVNEIVDEYNDRGIEQSRKKARKIADFIDNRLGAIAADLATTESQVEQYKQKNNLTNLSADAEYMMSKKSILEGRLFEAESELATLQLTREMLNDPQSRNSMLPIPSSSESASKIISEYNNLILARMQLEKTAKSGNHKLEQLNDRIDALRRNLFITLDKSITTAKLHVSEIQSSNTESQHRLSQIPRQEREYIDIARQQEIKQSLYVFMLREQEQANMRIANALPKGQIIDRAFAKTRPSGMGKASIILAFMFIGLCFVPVLLYVRDLLRNHVNSADELKKLTQLPVIGQIPIFKDDNYNLRTEEFVSVATSLLFTGKDNRIFAVTAPEQGHGGTYTATNIANAFAAMGHSVVLLDLNFRHSSLSDTISATSSRPGPAKYLAGQLEDICAAVTHNKSNTGYDIIVAENNVPNPALLLASQNLKKLIEQLKAQYKYIVIDAPSANFLSDILSIATISDSNLLVIRAGITTLSQIRKLNNLVRDNSIENAEMIVDGVKPPKKFLGISF</sequence>
<comment type="caution">
    <text evidence="1">The sequence shown here is derived from an EMBL/GenBank/DDBJ whole genome shotgun (WGS) entry which is preliminary data.</text>
</comment>
<evidence type="ECO:0000313" key="1">
    <source>
        <dbReference type="EMBL" id="THG45382.1"/>
    </source>
</evidence>
<reference evidence="1" key="1">
    <citation type="submission" date="2019-04" db="EMBL/GenBank/DDBJ databases">
        <title>Microbes associate with the intestines of laboratory mice.</title>
        <authorList>
            <person name="Navarre W."/>
            <person name="Wong E."/>
            <person name="Huang K.C."/>
            <person name="Tropini C."/>
            <person name="Ng K."/>
            <person name="Yu B."/>
        </authorList>
    </citation>
    <scope>NUCLEOTIDE SEQUENCE</scope>
    <source>
        <strain evidence="1">NM86_A22</strain>
    </source>
</reference>
<accession>A0AC61S418</accession>
<protein>
    <submittedName>
        <fullName evidence="1">Uncharacterized protein</fullName>
    </submittedName>
</protein>